<dbReference type="Proteomes" id="UP000245081">
    <property type="component" value="Unassembled WGS sequence"/>
</dbReference>
<feature type="domain" description="PIN-like" evidence="1">
    <location>
        <begin position="7"/>
        <end position="109"/>
    </location>
</feature>
<accession>A0A2R5FA50</accession>
<gene>
    <name evidence="2" type="ORF">NMK_2300</name>
</gene>
<name>A0A2R5FA50_9PROT</name>
<reference evidence="2 3" key="1">
    <citation type="journal article" date="2018" name="Environ. Microbiol.">
        <title>Isolation and genomic characterization of Novimethylophilus kurashikiensis gen. nov. sp. nov., a new lanthanide-dependent methylotrophic species of Methylophilaceae.</title>
        <authorList>
            <person name="Lv H."/>
            <person name="Sahin N."/>
            <person name="Tani A."/>
        </authorList>
    </citation>
    <scope>NUCLEOTIDE SEQUENCE [LARGE SCALE GENOMIC DNA]</scope>
    <source>
        <strain evidence="2 3">La2-4</strain>
    </source>
</reference>
<dbReference type="AlphaFoldDB" id="A0A2R5FA50"/>
<proteinExistence type="predicted"/>
<sequence length="157" mass="17402">MQTHYVFVDYENTQLGNIGLIGGCKDQPKVKIFLNRHQSMIPLTMARALHAMGDDAEYIQIDSGRRNVIEFNIAFQLGELATQFPESRFTIVSNDTGFDEIVAGLRQKGIACARIPDIEGLLERSAENAYSAPLSDEKVIPISDTLKSTPPKSNAHH</sequence>
<dbReference type="EMBL" id="BDOQ01000009">
    <property type="protein sequence ID" value="GBG14699.1"/>
    <property type="molecule type" value="Genomic_DNA"/>
</dbReference>
<dbReference type="Pfam" id="PF18475">
    <property type="entry name" value="PIN7"/>
    <property type="match status" value="1"/>
</dbReference>
<evidence type="ECO:0000313" key="3">
    <source>
        <dbReference type="Proteomes" id="UP000245081"/>
    </source>
</evidence>
<comment type="caution">
    <text evidence="2">The sequence shown here is derived from an EMBL/GenBank/DDBJ whole genome shotgun (WGS) entry which is preliminary data.</text>
</comment>
<dbReference type="InterPro" id="IPR041494">
    <property type="entry name" value="PIN7"/>
</dbReference>
<dbReference type="RefSeq" id="WP_109015879.1">
    <property type="nucleotide sequence ID" value="NZ_BDOQ01000009.1"/>
</dbReference>
<dbReference type="OrthoDB" id="9791898at2"/>
<evidence type="ECO:0000259" key="1">
    <source>
        <dbReference type="Pfam" id="PF18475"/>
    </source>
</evidence>
<evidence type="ECO:0000313" key="2">
    <source>
        <dbReference type="EMBL" id="GBG14699.1"/>
    </source>
</evidence>
<organism evidence="2 3">
    <name type="scientific">Novimethylophilus kurashikiensis</name>
    <dbReference type="NCBI Taxonomy" id="1825523"/>
    <lineage>
        <taxon>Bacteria</taxon>
        <taxon>Pseudomonadati</taxon>
        <taxon>Pseudomonadota</taxon>
        <taxon>Betaproteobacteria</taxon>
        <taxon>Nitrosomonadales</taxon>
        <taxon>Methylophilaceae</taxon>
        <taxon>Novimethylophilus</taxon>
    </lineage>
</organism>
<keyword evidence="3" id="KW-1185">Reference proteome</keyword>
<protein>
    <recommendedName>
        <fullName evidence="1">PIN-like domain-containing protein</fullName>
    </recommendedName>
</protein>